<accession>A0ABR1D518</accession>
<protein>
    <recommendedName>
        <fullName evidence="3">Integrase zinc-binding domain-containing protein</fullName>
    </recommendedName>
</protein>
<dbReference type="Proteomes" id="UP001303046">
    <property type="component" value="Unassembled WGS sequence"/>
</dbReference>
<sequence length="137" mass="15930">MPVVGPITNEVKLRVYLSTTCPIIPYGSETWTTPSTVMEMLDCAERKPLRWLLGYFRTEVCWNEDLYAEIDVLYMPMTHGKCQHLMPSSKMIIENHFHYFGHILRRQADRLVQSACSEESFGFKLKQGTRPKTKVLD</sequence>
<evidence type="ECO:0000313" key="1">
    <source>
        <dbReference type="EMBL" id="KAK6745627.1"/>
    </source>
</evidence>
<reference evidence="1 2" key="1">
    <citation type="submission" date="2023-08" db="EMBL/GenBank/DDBJ databases">
        <title>A Necator americanus chromosomal reference genome.</title>
        <authorList>
            <person name="Ilik V."/>
            <person name="Petrzelkova K.J."/>
            <person name="Pardy F."/>
            <person name="Fuh T."/>
            <person name="Niatou-Singa F.S."/>
            <person name="Gouil Q."/>
            <person name="Baker L."/>
            <person name="Ritchie M.E."/>
            <person name="Jex A.R."/>
            <person name="Gazzola D."/>
            <person name="Li H."/>
            <person name="Toshio Fujiwara R."/>
            <person name="Zhan B."/>
            <person name="Aroian R.V."/>
            <person name="Pafco B."/>
            <person name="Schwarz E.M."/>
        </authorList>
    </citation>
    <scope>NUCLEOTIDE SEQUENCE [LARGE SCALE GENOMIC DNA]</scope>
    <source>
        <strain evidence="1 2">Aroian</strain>
        <tissue evidence="1">Whole animal</tissue>
    </source>
</reference>
<keyword evidence="2" id="KW-1185">Reference proteome</keyword>
<comment type="caution">
    <text evidence="1">The sequence shown here is derived from an EMBL/GenBank/DDBJ whole genome shotgun (WGS) entry which is preliminary data.</text>
</comment>
<proteinExistence type="predicted"/>
<name>A0ABR1D518_NECAM</name>
<dbReference type="EMBL" id="JAVFWL010000003">
    <property type="protein sequence ID" value="KAK6745627.1"/>
    <property type="molecule type" value="Genomic_DNA"/>
</dbReference>
<evidence type="ECO:0008006" key="3">
    <source>
        <dbReference type="Google" id="ProtNLM"/>
    </source>
</evidence>
<organism evidence="1 2">
    <name type="scientific">Necator americanus</name>
    <name type="common">Human hookworm</name>
    <dbReference type="NCBI Taxonomy" id="51031"/>
    <lineage>
        <taxon>Eukaryota</taxon>
        <taxon>Metazoa</taxon>
        <taxon>Ecdysozoa</taxon>
        <taxon>Nematoda</taxon>
        <taxon>Chromadorea</taxon>
        <taxon>Rhabditida</taxon>
        <taxon>Rhabditina</taxon>
        <taxon>Rhabditomorpha</taxon>
        <taxon>Strongyloidea</taxon>
        <taxon>Ancylostomatidae</taxon>
        <taxon>Bunostominae</taxon>
        <taxon>Necator</taxon>
    </lineage>
</organism>
<evidence type="ECO:0000313" key="2">
    <source>
        <dbReference type="Proteomes" id="UP001303046"/>
    </source>
</evidence>
<gene>
    <name evidence="1" type="primary">Necator_chrIII.g12772</name>
    <name evidence="1" type="ORF">RB195_012005</name>
</gene>